<keyword evidence="2" id="KW-1185">Reference proteome</keyword>
<protein>
    <submittedName>
        <fullName evidence="1">Uncharacterized protein</fullName>
    </submittedName>
</protein>
<evidence type="ECO:0000313" key="1">
    <source>
        <dbReference type="EMBL" id="PTQ48765.1"/>
    </source>
</evidence>
<name>A0A2R6XRM9_MARPO</name>
<dbReference type="Gramene" id="Mp3g16180.1">
    <property type="protein sequence ID" value="Mp3g16180.1.cds"/>
    <property type="gene ID" value="Mp3g16180"/>
</dbReference>
<dbReference type="AlphaFoldDB" id="A0A2R6XRM9"/>
<reference evidence="2" key="1">
    <citation type="journal article" date="2017" name="Cell">
        <title>Insights into land plant evolution garnered from the Marchantia polymorpha genome.</title>
        <authorList>
            <person name="Bowman J.L."/>
            <person name="Kohchi T."/>
            <person name="Yamato K.T."/>
            <person name="Jenkins J."/>
            <person name="Shu S."/>
            <person name="Ishizaki K."/>
            <person name="Yamaoka S."/>
            <person name="Nishihama R."/>
            <person name="Nakamura Y."/>
            <person name="Berger F."/>
            <person name="Adam C."/>
            <person name="Aki S.S."/>
            <person name="Althoff F."/>
            <person name="Araki T."/>
            <person name="Arteaga-Vazquez M.A."/>
            <person name="Balasubrmanian S."/>
            <person name="Barry K."/>
            <person name="Bauer D."/>
            <person name="Boehm C.R."/>
            <person name="Briginshaw L."/>
            <person name="Caballero-Perez J."/>
            <person name="Catarino B."/>
            <person name="Chen F."/>
            <person name="Chiyoda S."/>
            <person name="Chovatia M."/>
            <person name="Davies K.M."/>
            <person name="Delmans M."/>
            <person name="Demura T."/>
            <person name="Dierschke T."/>
            <person name="Dolan L."/>
            <person name="Dorantes-Acosta A.E."/>
            <person name="Eklund D.M."/>
            <person name="Florent S.N."/>
            <person name="Flores-Sandoval E."/>
            <person name="Fujiyama A."/>
            <person name="Fukuzawa H."/>
            <person name="Galik B."/>
            <person name="Grimanelli D."/>
            <person name="Grimwood J."/>
            <person name="Grossniklaus U."/>
            <person name="Hamada T."/>
            <person name="Haseloff J."/>
            <person name="Hetherington A.J."/>
            <person name="Higo A."/>
            <person name="Hirakawa Y."/>
            <person name="Hundley H.N."/>
            <person name="Ikeda Y."/>
            <person name="Inoue K."/>
            <person name="Inoue S.I."/>
            <person name="Ishida S."/>
            <person name="Jia Q."/>
            <person name="Kakita M."/>
            <person name="Kanazawa T."/>
            <person name="Kawai Y."/>
            <person name="Kawashima T."/>
            <person name="Kennedy M."/>
            <person name="Kinose K."/>
            <person name="Kinoshita T."/>
            <person name="Kohara Y."/>
            <person name="Koide E."/>
            <person name="Komatsu K."/>
            <person name="Kopischke S."/>
            <person name="Kubo M."/>
            <person name="Kyozuka J."/>
            <person name="Lagercrantz U."/>
            <person name="Lin S.S."/>
            <person name="Lindquist E."/>
            <person name="Lipzen A.M."/>
            <person name="Lu C.W."/>
            <person name="De Luna E."/>
            <person name="Martienssen R.A."/>
            <person name="Minamino N."/>
            <person name="Mizutani M."/>
            <person name="Mizutani M."/>
            <person name="Mochizuki N."/>
            <person name="Monte I."/>
            <person name="Mosher R."/>
            <person name="Nagasaki H."/>
            <person name="Nakagami H."/>
            <person name="Naramoto S."/>
            <person name="Nishitani K."/>
            <person name="Ohtani M."/>
            <person name="Okamoto T."/>
            <person name="Okumura M."/>
            <person name="Phillips J."/>
            <person name="Pollak B."/>
            <person name="Reinders A."/>
            <person name="Rovekamp M."/>
            <person name="Sano R."/>
            <person name="Sawa S."/>
            <person name="Schmid M.W."/>
            <person name="Shirakawa M."/>
            <person name="Solano R."/>
            <person name="Spunde A."/>
            <person name="Suetsugu N."/>
            <person name="Sugano S."/>
            <person name="Sugiyama A."/>
            <person name="Sun R."/>
            <person name="Suzuki Y."/>
            <person name="Takenaka M."/>
            <person name="Takezawa D."/>
            <person name="Tomogane H."/>
            <person name="Tsuzuki M."/>
            <person name="Ueda T."/>
            <person name="Umeda M."/>
            <person name="Ward J.M."/>
            <person name="Watanabe Y."/>
            <person name="Yazaki K."/>
            <person name="Yokoyama R."/>
            <person name="Yoshitake Y."/>
            <person name="Yotsui I."/>
            <person name="Zachgo S."/>
            <person name="Schmutz J."/>
        </authorList>
    </citation>
    <scope>NUCLEOTIDE SEQUENCE [LARGE SCALE GENOMIC DNA]</scope>
    <source>
        <strain evidence="2">Tak-1</strain>
    </source>
</reference>
<dbReference type="EMBL" id="KZ772676">
    <property type="protein sequence ID" value="PTQ48765.1"/>
    <property type="molecule type" value="Genomic_DNA"/>
</dbReference>
<sequence>MFCPVMDGFFDHQVGERVCGFLLPNAITTDILLRFARQDMYRTSYEIRKLCSVCVSVNYQLYFPKKGMRYVFAQ</sequence>
<proteinExistence type="predicted"/>
<dbReference type="Proteomes" id="UP000244005">
    <property type="component" value="Unassembled WGS sequence"/>
</dbReference>
<evidence type="ECO:0000313" key="2">
    <source>
        <dbReference type="Proteomes" id="UP000244005"/>
    </source>
</evidence>
<gene>
    <name evidence="1" type="ORF">MARPO_0004s0053</name>
</gene>
<organism evidence="1 2">
    <name type="scientific">Marchantia polymorpha</name>
    <name type="common">Common liverwort</name>
    <name type="synonym">Marchantia aquatica</name>
    <dbReference type="NCBI Taxonomy" id="3197"/>
    <lineage>
        <taxon>Eukaryota</taxon>
        <taxon>Viridiplantae</taxon>
        <taxon>Streptophyta</taxon>
        <taxon>Embryophyta</taxon>
        <taxon>Marchantiophyta</taxon>
        <taxon>Marchantiopsida</taxon>
        <taxon>Marchantiidae</taxon>
        <taxon>Marchantiales</taxon>
        <taxon>Marchantiaceae</taxon>
        <taxon>Marchantia</taxon>
    </lineage>
</organism>
<accession>A0A2R6XRM9</accession>